<evidence type="ECO:0000313" key="14">
    <source>
        <dbReference type="Proteomes" id="UP000886520"/>
    </source>
</evidence>
<comment type="similarity">
    <text evidence="2">Belongs to the TMEM214 family.</text>
</comment>
<evidence type="ECO:0000256" key="8">
    <source>
        <dbReference type="ARBA" id="ARBA00023136"/>
    </source>
</evidence>
<organism evidence="13 14">
    <name type="scientific">Adiantum capillus-veneris</name>
    <name type="common">Maidenhair fern</name>
    <dbReference type="NCBI Taxonomy" id="13818"/>
    <lineage>
        <taxon>Eukaryota</taxon>
        <taxon>Viridiplantae</taxon>
        <taxon>Streptophyta</taxon>
        <taxon>Embryophyta</taxon>
        <taxon>Tracheophyta</taxon>
        <taxon>Polypodiopsida</taxon>
        <taxon>Polypodiidae</taxon>
        <taxon>Polypodiales</taxon>
        <taxon>Pteridineae</taxon>
        <taxon>Pteridaceae</taxon>
        <taxon>Vittarioideae</taxon>
        <taxon>Adiantum</taxon>
    </lineage>
</organism>
<evidence type="ECO:0008006" key="15">
    <source>
        <dbReference type="Google" id="ProtNLM"/>
    </source>
</evidence>
<keyword evidence="4 12" id="KW-0812">Transmembrane</keyword>
<comment type="subunit">
    <text evidence="3">Constitutively interacts with CASP4; required for the localization of procaspase 4 to the ER.</text>
</comment>
<gene>
    <name evidence="13" type="ORF">GOP47_0009705</name>
</gene>
<comment type="subcellular location">
    <subcellularLocation>
        <location evidence="1">Endoplasmic reticulum membrane</location>
        <topology evidence="1">Multi-pass membrane protein</topology>
    </subcellularLocation>
</comment>
<dbReference type="EMBL" id="JABFUD020000009">
    <property type="protein sequence ID" value="KAI5075629.1"/>
    <property type="molecule type" value="Genomic_DNA"/>
</dbReference>
<dbReference type="Pfam" id="PF10151">
    <property type="entry name" value="TMEM214"/>
    <property type="match status" value="1"/>
</dbReference>
<dbReference type="GO" id="GO:0005794">
    <property type="term" value="C:Golgi apparatus"/>
    <property type="evidence" value="ECO:0007669"/>
    <property type="project" value="TreeGrafter"/>
</dbReference>
<dbReference type="Proteomes" id="UP000886520">
    <property type="component" value="Chromosome 9"/>
</dbReference>
<evidence type="ECO:0000256" key="5">
    <source>
        <dbReference type="ARBA" id="ARBA00022703"/>
    </source>
</evidence>
<keyword evidence="14" id="KW-1185">Reference proteome</keyword>
<feature type="compositionally biased region" description="Basic and acidic residues" evidence="11">
    <location>
        <begin position="67"/>
        <end position="81"/>
    </location>
</feature>
<dbReference type="PANTHER" id="PTHR13448">
    <property type="entry name" value="TRANSMEMBRANE PROTEIN 214"/>
    <property type="match status" value="1"/>
</dbReference>
<accession>A0A9D4UXC5</accession>
<evidence type="ECO:0000256" key="2">
    <source>
        <dbReference type="ARBA" id="ARBA00007984"/>
    </source>
</evidence>
<dbReference type="AlphaFoldDB" id="A0A9D4UXC5"/>
<dbReference type="OrthoDB" id="10022292at2759"/>
<evidence type="ECO:0000256" key="11">
    <source>
        <dbReference type="SAM" id="MobiDB-lite"/>
    </source>
</evidence>
<comment type="function">
    <text evidence="10">Critical mediator, in cooperation with CASP4, of endoplasmic reticulum-stress induced apoptosis. Required or the activation of CASP4 following endoplasmic reticulum stress.</text>
</comment>
<dbReference type="GO" id="GO:0005789">
    <property type="term" value="C:endoplasmic reticulum membrane"/>
    <property type="evidence" value="ECO:0007669"/>
    <property type="project" value="UniProtKB-SubCell"/>
</dbReference>
<dbReference type="PANTHER" id="PTHR13448:SF0">
    <property type="entry name" value="TRANSMEMBRANE PROTEIN 214"/>
    <property type="match status" value="1"/>
</dbReference>
<keyword evidence="6" id="KW-0256">Endoplasmic reticulum</keyword>
<sequence>MDQSLPSGYGEVLSNGGSENGGAHHGWQKVTNPKKQKRQEARSNKAGQADTAGSWVGGNESKVFQALERDAEEKRAHREAALRAAAMGPSTQARQSDSDAEGDEEDHHDGDTNGVVNEELKKPKVKKPKKPKVTVAEAASAIDVSDLAAFLVQVSESFVDSPDVQLMRFADYFGRAFNAVTPSQFGWNKILKEPLSKAVEIPLCYIPEAVCKTATDWLAARPISALGDFVIWGLNDVVNDMQLHQGSHKGSKPGSVPVSSKTKVGVLAVLALVLRKRPEALLQKAAFLRTSPQFQGQDKLVMLAWAYGQVAQGDLVVGMQFWVQNLLPLACGKNGTPVSRDITLQFAESILFVNPKKGRPILQNGASRKGERLVPPPVLDSVMRVSFPSELARTKATERFQSIYPFIKDIALYGPHKSKATKLVAQQLLPLCLEIACEDVPALACEASSIFVWCLSENPDCCRQWEKLYMEKIKGSVNVLSYICTEWKSIAGQLSSLDNLKATINQFRVQNAEAKGDAKMVLMAMAALVAGAGIMYGFYLLNLDVPMLSCRLSPLYLGVQKRVMMKIAVPERSEVVFSICCNAVLDSLVDRLPHG</sequence>
<evidence type="ECO:0000256" key="12">
    <source>
        <dbReference type="SAM" id="Phobius"/>
    </source>
</evidence>
<evidence type="ECO:0000256" key="1">
    <source>
        <dbReference type="ARBA" id="ARBA00004477"/>
    </source>
</evidence>
<keyword evidence="5" id="KW-0053">Apoptosis</keyword>
<evidence type="ECO:0000313" key="13">
    <source>
        <dbReference type="EMBL" id="KAI5075629.1"/>
    </source>
</evidence>
<evidence type="ECO:0000256" key="3">
    <source>
        <dbReference type="ARBA" id="ARBA00011720"/>
    </source>
</evidence>
<proteinExistence type="inferred from homology"/>
<feature type="region of interest" description="Disordered" evidence="11">
    <location>
        <begin position="1"/>
        <end position="126"/>
    </location>
</feature>
<evidence type="ECO:0000256" key="7">
    <source>
        <dbReference type="ARBA" id="ARBA00022989"/>
    </source>
</evidence>
<evidence type="ECO:0000256" key="6">
    <source>
        <dbReference type="ARBA" id="ARBA00022824"/>
    </source>
</evidence>
<feature type="transmembrane region" description="Helical" evidence="12">
    <location>
        <begin position="520"/>
        <end position="541"/>
    </location>
</feature>
<comment type="caution">
    <text evidence="13">The sequence shown here is derived from an EMBL/GenBank/DDBJ whole genome shotgun (WGS) entry which is preliminary data.</text>
</comment>
<protein>
    <recommendedName>
        <fullName evidence="15">Transmembrane protein</fullName>
    </recommendedName>
</protein>
<evidence type="ECO:0000256" key="10">
    <source>
        <dbReference type="ARBA" id="ARBA00024938"/>
    </source>
</evidence>
<evidence type="ECO:0000256" key="9">
    <source>
        <dbReference type="ARBA" id="ARBA00023180"/>
    </source>
</evidence>
<reference evidence="13" key="1">
    <citation type="submission" date="2021-01" db="EMBL/GenBank/DDBJ databases">
        <title>Adiantum capillus-veneris genome.</title>
        <authorList>
            <person name="Fang Y."/>
            <person name="Liao Q."/>
        </authorList>
    </citation>
    <scope>NUCLEOTIDE SEQUENCE</scope>
    <source>
        <strain evidence="13">H3</strain>
        <tissue evidence="13">Leaf</tissue>
    </source>
</reference>
<dbReference type="InterPro" id="IPR019308">
    <property type="entry name" value="TMEM214"/>
</dbReference>
<name>A0A9D4UXC5_ADICA</name>
<keyword evidence="8 12" id="KW-0472">Membrane</keyword>
<evidence type="ECO:0000256" key="4">
    <source>
        <dbReference type="ARBA" id="ARBA00022692"/>
    </source>
</evidence>
<keyword evidence="9" id="KW-0325">Glycoprotein</keyword>
<keyword evidence="7 12" id="KW-1133">Transmembrane helix</keyword>